<feature type="transmembrane region" description="Helical" evidence="6">
    <location>
        <begin position="268"/>
        <end position="288"/>
    </location>
</feature>
<feature type="transmembrane region" description="Helical" evidence="6">
    <location>
        <begin position="153"/>
        <end position="173"/>
    </location>
</feature>
<feature type="transmembrane region" description="Helical" evidence="6">
    <location>
        <begin position="243"/>
        <end position="262"/>
    </location>
</feature>
<feature type="transmembrane region" description="Helical" evidence="6">
    <location>
        <begin position="97"/>
        <end position="119"/>
    </location>
</feature>
<feature type="domain" description="EamA" evidence="7">
    <location>
        <begin position="155"/>
        <end position="284"/>
    </location>
</feature>
<evidence type="ECO:0000313" key="8">
    <source>
        <dbReference type="EMBL" id="SHF13887.1"/>
    </source>
</evidence>
<dbReference type="PANTHER" id="PTHR32322">
    <property type="entry name" value="INNER MEMBRANE TRANSPORTER"/>
    <property type="match status" value="1"/>
</dbReference>
<dbReference type="EMBL" id="FQUH01000006">
    <property type="protein sequence ID" value="SHF13887.1"/>
    <property type="molecule type" value="Genomic_DNA"/>
</dbReference>
<dbReference type="InterPro" id="IPR000620">
    <property type="entry name" value="EamA_dom"/>
</dbReference>
<feature type="transmembrane region" description="Helical" evidence="6">
    <location>
        <begin position="213"/>
        <end position="231"/>
    </location>
</feature>
<keyword evidence="5 6" id="KW-0472">Membrane</keyword>
<dbReference type="AlphaFoldDB" id="A0A1M4Z7X4"/>
<evidence type="ECO:0000256" key="3">
    <source>
        <dbReference type="ARBA" id="ARBA00022692"/>
    </source>
</evidence>
<keyword evidence="4 6" id="KW-1133">Transmembrane helix</keyword>
<evidence type="ECO:0000259" key="7">
    <source>
        <dbReference type="Pfam" id="PF00892"/>
    </source>
</evidence>
<dbReference type="PANTHER" id="PTHR32322:SF18">
    <property type="entry name" value="S-ADENOSYLMETHIONINE_S-ADENOSYLHOMOCYSTEINE TRANSPORTER"/>
    <property type="match status" value="1"/>
</dbReference>
<sequence length="303" mass="32229">MVISKQKFNLGILLGVIASLIWGSWPVISEIATTHALSPIDITSLRFTIAGAVLLPVLVYQSVSLRLILTKGVFLAIGAGAPYVLLGTYGIELSSSAHFGTIAPSSMLVFSSFGSVLFFKEKLAFSRCMGITAIIVGVTVIGVVNFNRLNPEILLGDLMFVGCGALWASFTLFSKYWQLNSWVATAMVSVVSGVVCAPFTIEVIKNNPIELLIYHGIYQGILVAILALYCYSKSVAILGAARGAIFASLVPPVSLILSYIVLDDLMTTNEIIGSVIICVGMSLALGIIKLNRSGLSIKQSSSI</sequence>
<dbReference type="RefSeq" id="WP_072957529.1">
    <property type="nucleotide sequence ID" value="NZ_FQUH01000006.1"/>
</dbReference>
<protein>
    <submittedName>
        <fullName evidence="8">Permease of the drug/metabolite transporter (DMT) superfamily</fullName>
    </submittedName>
</protein>
<feature type="transmembrane region" description="Helical" evidence="6">
    <location>
        <begin position="128"/>
        <end position="147"/>
    </location>
</feature>
<keyword evidence="2" id="KW-1003">Cell membrane</keyword>
<dbReference type="Proteomes" id="UP000184159">
    <property type="component" value="Unassembled WGS sequence"/>
</dbReference>
<dbReference type="InterPro" id="IPR050638">
    <property type="entry name" value="AA-Vitamin_Transporters"/>
</dbReference>
<comment type="subcellular location">
    <subcellularLocation>
        <location evidence="1">Cell membrane</location>
        <topology evidence="1">Multi-pass membrane protein</topology>
    </subcellularLocation>
</comment>
<feature type="transmembrane region" description="Helical" evidence="6">
    <location>
        <begin position="182"/>
        <end position="201"/>
    </location>
</feature>
<reference evidence="9" key="1">
    <citation type="submission" date="2016-11" db="EMBL/GenBank/DDBJ databases">
        <authorList>
            <person name="Varghese N."/>
            <person name="Submissions S."/>
        </authorList>
    </citation>
    <scope>NUCLEOTIDE SEQUENCE [LARGE SCALE GENOMIC DNA]</scope>
    <source>
        <strain evidence="9">DSM 21264</strain>
    </source>
</reference>
<feature type="domain" description="EamA" evidence="7">
    <location>
        <begin position="10"/>
        <end position="141"/>
    </location>
</feature>
<evidence type="ECO:0000256" key="4">
    <source>
        <dbReference type="ARBA" id="ARBA00022989"/>
    </source>
</evidence>
<evidence type="ECO:0000313" key="9">
    <source>
        <dbReference type="Proteomes" id="UP000184159"/>
    </source>
</evidence>
<gene>
    <name evidence="8" type="ORF">SAMN02745781_01501</name>
</gene>
<dbReference type="InterPro" id="IPR037185">
    <property type="entry name" value="EmrE-like"/>
</dbReference>
<feature type="transmembrane region" description="Helical" evidence="6">
    <location>
        <begin position="39"/>
        <end position="60"/>
    </location>
</feature>
<accession>A0A1M4Z7X4</accession>
<proteinExistence type="predicted"/>
<evidence type="ECO:0000256" key="5">
    <source>
        <dbReference type="ARBA" id="ARBA00023136"/>
    </source>
</evidence>
<feature type="transmembrane region" description="Helical" evidence="6">
    <location>
        <begin position="72"/>
        <end position="91"/>
    </location>
</feature>
<evidence type="ECO:0000256" key="1">
    <source>
        <dbReference type="ARBA" id="ARBA00004651"/>
    </source>
</evidence>
<evidence type="ECO:0000256" key="6">
    <source>
        <dbReference type="SAM" id="Phobius"/>
    </source>
</evidence>
<organism evidence="8 9">
    <name type="scientific">Vibrio gazogenes DSM 21264 = NBRC 103151</name>
    <dbReference type="NCBI Taxonomy" id="1123492"/>
    <lineage>
        <taxon>Bacteria</taxon>
        <taxon>Pseudomonadati</taxon>
        <taxon>Pseudomonadota</taxon>
        <taxon>Gammaproteobacteria</taxon>
        <taxon>Vibrionales</taxon>
        <taxon>Vibrionaceae</taxon>
        <taxon>Vibrio</taxon>
    </lineage>
</organism>
<dbReference type="Pfam" id="PF00892">
    <property type="entry name" value="EamA"/>
    <property type="match status" value="2"/>
</dbReference>
<keyword evidence="3 6" id="KW-0812">Transmembrane</keyword>
<evidence type="ECO:0000256" key="2">
    <source>
        <dbReference type="ARBA" id="ARBA00022475"/>
    </source>
</evidence>
<keyword evidence="9" id="KW-1185">Reference proteome</keyword>
<name>A0A1M4Z7X4_VIBGA</name>
<dbReference type="GO" id="GO:0005886">
    <property type="term" value="C:plasma membrane"/>
    <property type="evidence" value="ECO:0007669"/>
    <property type="project" value="UniProtKB-SubCell"/>
</dbReference>
<dbReference type="SUPFAM" id="SSF103481">
    <property type="entry name" value="Multidrug resistance efflux transporter EmrE"/>
    <property type="match status" value="2"/>
</dbReference>